<evidence type="ECO:0000313" key="6">
    <source>
        <dbReference type="Proteomes" id="UP000054709"/>
    </source>
</evidence>
<keyword evidence="2" id="KW-0378">Hydrolase</keyword>
<dbReference type="OrthoDB" id="9815425at2"/>
<accession>A0A0W1AZG2</accession>
<dbReference type="AlphaFoldDB" id="A0A0W1AZG2"/>
<dbReference type="Pfam" id="PF07859">
    <property type="entry name" value="Abhydrolase_3"/>
    <property type="match status" value="1"/>
</dbReference>
<dbReference type="InterPro" id="IPR033140">
    <property type="entry name" value="Lipase_GDXG_put_SER_AS"/>
</dbReference>
<evidence type="ECO:0000256" key="3">
    <source>
        <dbReference type="PROSITE-ProRule" id="PRU10038"/>
    </source>
</evidence>
<dbReference type="GO" id="GO:0016787">
    <property type="term" value="F:hydrolase activity"/>
    <property type="evidence" value="ECO:0007669"/>
    <property type="project" value="UniProtKB-KW"/>
</dbReference>
<dbReference type="InterPro" id="IPR029058">
    <property type="entry name" value="AB_hydrolase_fold"/>
</dbReference>
<protein>
    <recommendedName>
        <fullName evidence="4">Alpha/beta hydrolase fold-3 domain-containing protein</fullName>
    </recommendedName>
</protein>
<dbReference type="Gene3D" id="3.40.50.1820">
    <property type="entry name" value="alpha/beta hydrolase"/>
    <property type="match status" value="1"/>
</dbReference>
<evidence type="ECO:0000256" key="1">
    <source>
        <dbReference type="ARBA" id="ARBA00010515"/>
    </source>
</evidence>
<feature type="active site" evidence="3">
    <location>
        <position position="206"/>
    </location>
</feature>
<dbReference type="Proteomes" id="UP000054709">
    <property type="component" value="Unassembled WGS sequence"/>
</dbReference>
<dbReference type="PANTHER" id="PTHR48081">
    <property type="entry name" value="AB HYDROLASE SUPERFAMILY PROTEIN C4A8.06C"/>
    <property type="match status" value="1"/>
</dbReference>
<keyword evidence="6" id="KW-1185">Reference proteome</keyword>
<dbReference type="InterPro" id="IPR013094">
    <property type="entry name" value="AB_hydrolase_3"/>
</dbReference>
<dbReference type="EMBL" id="LCZJ02000019">
    <property type="protein sequence ID" value="KTD86753.1"/>
    <property type="molecule type" value="Genomic_DNA"/>
</dbReference>
<gene>
    <name evidence="5" type="ORF">UQ64_15025</name>
</gene>
<dbReference type="SUPFAM" id="SSF53474">
    <property type="entry name" value="alpha/beta-Hydrolases"/>
    <property type="match status" value="1"/>
</dbReference>
<dbReference type="PANTHER" id="PTHR48081:SF8">
    <property type="entry name" value="ALPHA_BETA HYDROLASE FOLD-3 DOMAIN-CONTAINING PROTEIN-RELATED"/>
    <property type="match status" value="1"/>
</dbReference>
<dbReference type="RefSeq" id="WP_060623641.1">
    <property type="nucleotide sequence ID" value="NZ_LCZJ02000019.1"/>
</dbReference>
<dbReference type="PROSITE" id="PS01174">
    <property type="entry name" value="LIPASE_GDXG_SER"/>
    <property type="match status" value="1"/>
</dbReference>
<organism evidence="5 6">
    <name type="scientific">Paenibacillus etheri</name>
    <dbReference type="NCBI Taxonomy" id="1306852"/>
    <lineage>
        <taxon>Bacteria</taxon>
        <taxon>Bacillati</taxon>
        <taxon>Bacillota</taxon>
        <taxon>Bacilli</taxon>
        <taxon>Bacillales</taxon>
        <taxon>Paenibacillaceae</taxon>
        <taxon>Paenibacillus</taxon>
    </lineage>
</organism>
<evidence type="ECO:0000313" key="5">
    <source>
        <dbReference type="EMBL" id="KTD86753.1"/>
    </source>
</evidence>
<name>A0A0W1AZG2_9BACL</name>
<evidence type="ECO:0000259" key="4">
    <source>
        <dbReference type="Pfam" id="PF07859"/>
    </source>
</evidence>
<reference evidence="5 6" key="1">
    <citation type="journal article" date="2015" name="Int. Biodeterior. Biodegradation">
        <title>Physiological and genetic screening methods for the isolation of methyl tert-butyl ether-degrading bacteria for bioremediation purposes.</title>
        <authorList>
            <person name="Guisado I.M."/>
            <person name="Purswani J."/>
            <person name="Gonzalez Lopez J."/>
            <person name="Pozo C."/>
        </authorList>
    </citation>
    <scope>NUCLEOTIDE SEQUENCE [LARGE SCALE GENOMIC DNA]</scope>
    <source>
        <strain evidence="5 6">SH7</strain>
    </source>
</reference>
<feature type="domain" description="Alpha/beta hydrolase fold-3" evidence="4">
    <location>
        <begin position="129"/>
        <end position="346"/>
    </location>
</feature>
<dbReference type="InterPro" id="IPR050300">
    <property type="entry name" value="GDXG_lipolytic_enzyme"/>
</dbReference>
<evidence type="ECO:0000256" key="2">
    <source>
        <dbReference type="ARBA" id="ARBA00022801"/>
    </source>
</evidence>
<comment type="caution">
    <text evidence="5">The sequence shown here is derived from an EMBL/GenBank/DDBJ whole genome shotgun (WGS) entry which is preliminary data.</text>
</comment>
<sequence length="370" mass="40978">MERKYSQQLLTSMLERQHVINENGLDILIKPIPETDEPGVLDPRFYQSMESILKGFKGMLVKMMLKGSRKKNIQKSAAQMRKMMNGVNSIPITEDVDVRHATVQNGDVAVPVRIYTSQKKNGELQPVFYYIHGGGFVAGGPEVVEEMCKLVVANTGCVSIQVDYRLAPENPYPAGLDDCYTVLKWIYTHAEEFNGDPNRICISGDSAGGNLATVCTMKDRDEGTQMVKAQALLYPSVDAAGMQEHMQRRDVYEISPSQDKEIRSILNLLSGGLGTVRLGEYLGVSDDTIPYVSPLRGDLKGMPPVIILFGEYDFLRIEDDAYALKLKASGVKVKTVRYKGLSHGFADQVGVTPQAEDSLIEIGNFMLENV</sequence>
<comment type="similarity">
    <text evidence="1">Belongs to the 'GDXG' lipolytic enzyme family.</text>
</comment>
<proteinExistence type="inferred from homology"/>